<evidence type="ECO:0000313" key="2">
    <source>
        <dbReference type="EMBL" id="SUZ95790.1"/>
    </source>
</evidence>
<accession>A0A381RV99</accession>
<dbReference type="GO" id="GO:0009313">
    <property type="term" value="P:oligosaccharide catabolic process"/>
    <property type="evidence" value="ECO:0007669"/>
    <property type="project" value="TreeGrafter"/>
</dbReference>
<dbReference type="Pfam" id="PF13088">
    <property type="entry name" value="BNR_2"/>
    <property type="match status" value="1"/>
</dbReference>
<reference evidence="2" key="1">
    <citation type="submission" date="2018-05" db="EMBL/GenBank/DDBJ databases">
        <authorList>
            <person name="Lanie J.A."/>
            <person name="Ng W.-L."/>
            <person name="Kazmierczak K.M."/>
            <person name="Andrzejewski T.M."/>
            <person name="Davidsen T.M."/>
            <person name="Wayne K.J."/>
            <person name="Tettelin H."/>
            <person name="Glass J.I."/>
            <person name="Rusch D."/>
            <person name="Podicherti R."/>
            <person name="Tsui H.-C.T."/>
            <person name="Winkler M.E."/>
        </authorList>
    </citation>
    <scope>NUCLEOTIDE SEQUENCE</scope>
</reference>
<dbReference type="InterPro" id="IPR011040">
    <property type="entry name" value="Sialidase"/>
</dbReference>
<dbReference type="PANTHER" id="PTHR10628">
    <property type="entry name" value="SIALIDASE"/>
    <property type="match status" value="1"/>
</dbReference>
<protein>
    <recommendedName>
        <fullName evidence="1">Sialidase domain-containing protein</fullName>
    </recommendedName>
</protein>
<dbReference type="GO" id="GO:0005737">
    <property type="term" value="C:cytoplasm"/>
    <property type="evidence" value="ECO:0007669"/>
    <property type="project" value="TreeGrafter"/>
</dbReference>
<dbReference type="EMBL" id="UINC01002355">
    <property type="protein sequence ID" value="SUZ95790.1"/>
    <property type="molecule type" value="Genomic_DNA"/>
</dbReference>
<dbReference type="GO" id="GO:0004308">
    <property type="term" value="F:exo-alpha-sialidase activity"/>
    <property type="evidence" value="ECO:0007669"/>
    <property type="project" value="InterPro"/>
</dbReference>
<dbReference type="GO" id="GO:0016020">
    <property type="term" value="C:membrane"/>
    <property type="evidence" value="ECO:0007669"/>
    <property type="project" value="TreeGrafter"/>
</dbReference>
<organism evidence="2">
    <name type="scientific">marine metagenome</name>
    <dbReference type="NCBI Taxonomy" id="408172"/>
    <lineage>
        <taxon>unclassified sequences</taxon>
        <taxon>metagenomes</taxon>
        <taxon>ecological metagenomes</taxon>
    </lineage>
</organism>
<dbReference type="InterPro" id="IPR026856">
    <property type="entry name" value="Sialidase_fam"/>
</dbReference>
<dbReference type="InterPro" id="IPR036278">
    <property type="entry name" value="Sialidase_sf"/>
</dbReference>
<dbReference type="PANTHER" id="PTHR10628:SF30">
    <property type="entry name" value="EXO-ALPHA-SIALIDASE"/>
    <property type="match status" value="1"/>
</dbReference>
<sequence length="291" mass="32935">VESCGDLNSNRDINIVMKTSSDNGETWSNIKRIVDYPLGESASDPSIIIDQITNEIFLFFNYMDLDNNKDIYLLKYIKSKDNGLTWSSPKDITNEITKPEWSKDFMFITSGRGYQASDGTLLHCLVNLHNGTHVFGSKDHGKSWFLAETPVIPGDESKIIELKNKNWMVNSRVNGKGYRYSHVSSDMGKTWGSQQRNDLIDPGCNASLINYDGDVLLFSNVSDNKNRVNLVIRMSLDQGISWSTPKSIYKGEAAYSSMTILKNGDIGIFFEKDNYTKNVFVKFSLKWVKSL</sequence>
<name>A0A381RV99_9ZZZZ</name>
<dbReference type="AlphaFoldDB" id="A0A381RV99"/>
<dbReference type="Gene3D" id="2.120.10.10">
    <property type="match status" value="1"/>
</dbReference>
<dbReference type="GO" id="GO:0006689">
    <property type="term" value="P:ganglioside catabolic process"/>
    <property type="evidence" value="ECO:0007669"/>
    <property type="project" value="TreeGrafter"/>
</dbReference>
<evidence type="ECO:0000259" key="1">
    <source>
        <dbReference type="Pfam" id="PF13088"/>
    </source>
</evidence>
<proteinExistence type="predicted"/>
<feature type="domain" description="Sialidase" evidence="1">
    <location>
        <begin position="7"/>
        <end position="268"/>
    </location>
</feature>
<gene>
    <name evidence="2" type="ORF">METZ01_LOCUS48644</name>
</gene>
<dbReference type="SUPFAM" id="SSF50939">
    <property type="entry name" value="Sialidases"/>
    <property type="match status" value="1"/>
</dbReference>
<feature type="non-terminal residue" evidence="2">
    <location>
        <position position="1"/>
    </location>
</feature>
<dbReference type="CDD" id="cd15482">
    <property type="entry name" value="Sialidase_non-viral"/>
    <property type="match status" value="1"/>
</dbReference>